<dbReference type="Pfam" id="PF00078">
    <property type="entry name" value="RVT_1"/>
    <property type="match status" value="1"/>
</dbReference>
<organism evidence="2 3">
    <name type="scientific">Limosa lapponica baueri</name>
    <dbReference type="NCBI Taxonomy" id="1758121"/>
    <lineage>
        <taxon>Eukaryota</taxon>
        <taxon>Metazoa</taxon>
        <taxon>Chordata</taxon>
        <taxon>Craniata</taxon>
        <taxon>Vertebrata</taxon>
        <taxon>Euteleostomi</taxon>
        <taxon>Archelosauria</taxon>
        <taxon>Archosauria</taxon>
        <taxon>Dinosauria</taxon>
        <taxon>Saurischia</taxon>
        <taxon>Theropoda</taxon>
        <taxon>Coelurosauria</taxon>
        <taxon>Aves</taxon>
        <taxon>Neognathae</taxon>
        <taxon>Neoaves</taxon>
        <taxon>Charadriiformes</taxon>
        <taxon>Scolopacidae</taxon>
        <taxon>Limosa</taxon>
    </lineage>
</organism>
<feature type="domain" description="Reverse transcriptase" evidence="1">
    <location>
        <begin position="30"/>
        <end position="98"/>
    </location>
</feature>
<proteinExistence type="predicted"/>
<evidence type="ECO:0000313" key="3">
    <source>
        <dbReference type="Proteomes" id="UP000233556"/>
    </source>
</evidence>
<dbReference type="AlphaFoldDB" id="A0A2I0UD83"/>
<dbReference type="GO" id="GO:0003964">
    <property type="term" value="F:RNA-directed DNA polymerase activity"/>
    <property type="evidence" value="ECO:0007669"/>
    <property type="project" value="UniProtKB-KW"/>
</dbReference>
<reference evidence="3" key="1">
    <citation type="submission" date="2017-11" db="EMBL/GenBank/DDBJ databases">
        <authorList>
            <person name="Lima N.C."/>
            <person name="Parody-Merino A.M."/>
            <person name="Battley P.F."/>
            <person name="Fidler A.E."/>
            <person name="Prosdocimi F."/>
        </authorList>
    </citation>
    <scope>NUCLEOTIDE SEQUENCE [LARGE SCALE GENOMIC DNA]</scope>
</reference>
<evidence type="ECO:0000313" key="2">
    <source>
        <dbReference type="EMBL" id="PKU44004.1"/>
    </source>
</evidence>
<evidence type="ECO:0000259" key="1">
    <source>
        <dbReference type="Pfam" id="PF00078"/>
    </source>
</evidence>
<dbReference type="InterPro" id="IPR000477">
    <property type="entry name" value="RT_dom"/>
</dbReference>
<keyword evidence="2" id="KW-0808">Transferase</keyword>
<sequence>MVELWALNERLLLLPGKQPSKDRQGFDGWTTQWIRNWLDGHAQRVAVNSSMSKWQAVTSGVPQGSVLGPVPFNIFVSDMDSGIECTLSTFADNTKLCSTVNTPEGRDAI</sequence>
<accession>A0A2I0UD83</accession>
<gene>
    <name evidence="2" type="ORF">llap_5693</name>
</gene>
<keyword evidence="2" id="KW-0548">Nucleotidyltransferase</keyword>
<name>A0A2I0UD83_LIMLA</name>
<reference evidence="3" key="2">
    <citation type="submission" date="2017-12" db="EMBL/GenBank/DDBJ databases">
        <title>Genome sequence of the Bar-tailed Godwit (Limosa lapponica baueri).</title>
        <authorList>
            <person name="Lima N.C.B."/>
            <person name="Parody-Merino A.M."/>
            <person name="Battley P.F."/>
            <person name="Fidler A.E."/>
            <person name="Prosdocimi F."/>
        </authorList>
    </citation>
    <scope>NUCLEOTIDE SEQUENCE [LARGE SCALE GENOMIC DNA]</scope>
</reference>
<keyword evidence="2" id="KW-0695">RNA-directed DNA polymerase</keyword>
<dbReference type="PANTHER" id="PTHR33332">
    <property type="entry name" value="REVERSE TRANSCRIPTASE DOMAIN-CONTAINING PROTEIN"/>
    <property type="match status" value="1"/>
</dbReference>
<keyword evidence="3" id="KW-1185">Reference proteome</keyword>
<protein>
    <submittedName>
        <fullName evidence="2">Rna-directed dna polymerase from mobile element jockey-like</fullName>
    </submittedName>
</protein>
<dbReference type="OrthoDB" id="416454at2759"/>
<dbReference type="EMBL" id="KZ505857">
    <property type="protein sequence ID" value="PKU44004.1"/>
    <property type="molecule type" value="Genomic_DNA"/>
</dbReference>
<dbReference type="Proteomes" id="UP000233556">
    <property type="component" value="Unassembled WGS sequence"/>
</dbReference>